<sequence length="141" mass="15762">MGEASGSQLRIWDHALPSLVTRTGWYATLPETTVAFVRPEHEVADIQEHVRQLLANPAHFAHLGHNGRRQLEAQHAPDQYAEALCQFIPVARNHHGIGLLDPLITRLRNESVAFPQPFRFNDGRRLAGELNTLVGIQAPLL</sequence>
<reference evidence="1 2" key="1">
    <citation type="journal article" date="2014" name="ISME J.">
        <title>Candidatus Competibacter-lineage genomes retrieved from metagenomes reveal functional metabolic diversity.</title>
        <authorList>
            <person name="McIlroy S.J."/>
            <person name="Albertsen M."/>
            <person name="Andresen E.K."/>
            <person name="Saunders A.M."/>
            <person name="Kristiansen R."/>
            <person name="Stokholm-Bjerregaard M."/>
            <person name="Nielsen K.L."/>
            <person name="Nielsen P.H."/>
        </authorList>
    </citation>
    <scope>NUCLEOTIDE SEQUENCE [LARGE SCALE GENOMIC DNA]</scope>
    <source>
        <strain evidence="1 2">Run_B_J11</strain>
    </source>
</reference>
<keyword evidence="2" id="KW-1185">Reference proteome</keyword>
<organism evidence="1 2">
    <name type="scientific">Candidatus Contendobacter odensis Run_B_J11</name>
    <dbReference type="NCBI Taxonomy" id="1400861"/>
    <lineage>
        <taxon>Bacteria</taxon>
        <taxon>Pseudomonadati</taxon>
        <taxon>Pseudomonadota</taxon>
        <taxon>Gammaproteobacteria</taxon>
        <taxon>Candidatus Competibacteraceae</taxon>
        <taxon>Candidatus Contendibacter</taxon>
    </lineage>
</organism>
<gene>
    <name evidence="1" type="ORF">BN874_2590010</name>
</gene>
<protein>
    <submittedName>
        <fullName evidence="1">Uncharacterized protein</fullName>
    </submittedName>
</protein>
<comment type="caution">
    <text evidence="1">The sequence shown here is derived from an EMBL/GenBank/DDBJ whole genome shotgun (WGS) entry which is preliminary data.</text>
</comment>
<accession>A0A7U7J4Q4</accession>
<evidence type="ECO:0000313" key="2">
    <source>
        <dbReference type="Proteomes" id="UP000019184"/>
    </source>
</evidence>
<dbReference type="SUPFAM" id="SSF53756">
    <property type="entry name" value="UDP-Glycosyltransferase/glycogen phosphorylase"/>
    <property type="match status" value="1"/>
</dbReference>
<dbReference type="Proteomes" id="UP000019184">
    <property type="component" value="Unassembled WGS sequence"/>
</dbReference>
<evidence type="ECO:0000313" key="1">
    <source>
        <dbReference type="EMBL" id="CDH45570.1"/>
    </source>
</evidence>
<name>A0A7U7J4Q4_9GAMM</name>
<dbReference type="EMBL" id="CBTK010000178">
    <property type="protein sequence ID" value="CDH45570.1"/>
    <property type="molecule type" value="Genomic_DNA"/>
</dbReference>
<proteinExistence type="predicted"/>
<dbReference type="AlphaFoldDB" id="A0A7U7J4Q4"/>